<evidence type="ECO:0000313" key="2">
    <source>
        <dbReference type="Proteomes" id="UP000661025"/>
    </source>
</evidence>
<dbReference type="InterPro" id="IPR036412">
    <property type="entry name" value="HAD-like_sf"/>
</dbReference>
<gene>
    <name evidence="1" type="ORF">IHE70_40550</name>
</gene>
<reference evidence="1" key="1">
    <citation type="submission" date="2020-09" db="EMBL/GenBank/DDBJ databases">
        <title>Streptomyces canutascabiei sp. nov., which causes potato common scab and is distributed across the world.</title>
        <authorList>
            <person name="Nguyen H.P."/>
            <person name="Weisberg A.J."/>
            <person name="Chang J.H."/>
            <person name="Clarke C.R."/>
        </authorList>
    </citation>
    <scope>NUCLEOTIDE SEQUENCE</scope>
    <source>
        <strain evidence="1">ID-01-6.2a</strain>
    </source>
</reference>
<dbReference type="AlphaFoldDB" id="A0A927QPZ7"/>
<evidence type="ECO:0000313" key="1">
    <source>
        <dbReference type="EMBL" id="MBD9729372.1"/>
    </source>
</evidence>
<proteinExistence type="predicted"/>
<comment type="caution">
    <text evidence="1">The sequence shown here is derived from an EMBL/GenBank/DDBJ whole genome shotgun (WGS) entry which is preliminary data.</text>
</comment>
<sequence>MSQAPLRTLRLAAVDIDGVLLDDTFSPVIHRLAVRWGLDYTPELEHAVFSRSRLTAAQAFVEAAGAPVLPHKMIDAYFAERERYLRTHPVRVADGALALLRRLRAAGLQIVCYGGLDKSHFDRHLGAWASYFAGPRYVCTDGFRPGIAEITRDVWGLGFDQVLFIDDVASVAEEAKELGVAFVGHPSSFAHGFQRQLMRAAGVRHMVDSLSDIDEDLLLTLDRDAAEGTVWPRREAQAALLTRGVRP</sequence>
<dbReference type="EMBL" id="JACYXT010000025">
    <property type="protein sequence ID" value="MBD9729372.1"/>
    <property type="molecule type" value="Genomic_DNA"/>
</dbReference>
<dbReference type="Proteomes" id="UP000661025">
    <property type="component" value="Unassembled WGS sequence"/>
</dbReference>
<dbReference type="Gene3D" id="3.40.50.1000">
    <property type="entry name" value="HAD superfamily/HAD-like"/>
    <property type="match status" value="1"/>
</dbReference>
<accession>A0A927QPZ7</accession>
<name>A0A927QPZ7_9ACTN</name>
<dbReference type="InterPro" id="IPR023214">
    <property type="entry name" value="HAD_sf"/>
</dbReference>
<protein>
    <submittedName>
        <fullName evidence="1">HAD family phosphatase</fullName>
    </submittedName>
</protein>
<organism evidence="1 2">
    <name type="scientific">Streptomyces caniscabiei</name>
    <dbReference type="NCBI Taxonomy" id="2746961"/>
    <lineage>
        <taxon>Bacteria</taxon>
        <taxon>Bacillati</taxon>
        <taxon>Actinomycetota</taxon>
        <taxon>Actinomycetes</taxon>
        <taxon>Kitasatosporales</taxon>
        <taxon>Streptomycetaceae</taxon>
        <taxon>Streptomyces</taxon>
    </lineage>
</organism>
<dbReference type="SUPFAM" id="SSF56784">
    <property type="entry name" value="HAD-like"/>
    <property type="match status" value="1"/>
</dbReference>
<dbReference type="RefSeq" id="WP_086801092.1">
    <property type="nucleotide sequence ID" value="NZ_JACYXT010000025.1"/>
</dbReference>